<dbReference type="InParanoid" id="C1E0X8"/>
<organism evidence="2 3">
    <name type="scientific">Micromonas commoda (strain RCC299 / NOUM17 / CCMP2709)</name>
    <name type="common">Picoplanktonic green alga</name>
    <dbReference type="NCBI Taxonomy" id="296587"/>
    <lineage>
        <taxon>Eukaryota</taxon>
        <taxon>Viridiplantae</taxon>
        <taxon>Chlorophyta</taxon>
        <taxon>Mamiellophyceae</taxon>
        <taxon>Mamiellales</taxon>
        <taxon>Mamiellaceae</taxon>
        <taxon>Micromonas</taxon>
    </lineage>
</organism>
<feature type="compositionally biased region" description="Low complexity" evidence="1">
    <location>
        <begin position="1"/>
        <end position="18"/>
    </location>
</feature>
<evidence type="ECO:0000313" key="3">
    <source>
        <dbReference type="Proteomes" id="UP000002009"/>
    </source>
</evidence>
<evidence type="ECO:0000313" key="2">
    <source>
        <dbReference type="EMBL" id="ACO62080.1"/>
    </source>
</evidence>
<reference evidence="2 3" key="1">
    <citation type="journal article" date="2009" name="Science">
        <title>Green evolution and dynamic adaptations revealed by genomes of the marine picoeukaryotes Micromonas.</title>
        <authorList>
            <person name="Worden A.Z."/>
            <person name="Lee J.H."/>
            <person name="Mock T."/>
            <person name="Rouze P."/>
            <person name="Simmons M.P."/>
            <person name="Aerts A.L."/>
            <person name="Allen A.E."/>
            <person name="Cuvelier M.L."/>
            <person name="Derelle E."/>
            <person name="Everett M.V."/>
            <person name="Foulon E."/>
            <person name="Grimwood J."/>
            <person name="Gundlach H."/>
            <person name="Henrissat B."/>
            <person name="Napoli C."/>
            <person name="McDonald S.M."/>
            <person name="Parker M.S."/>
            <person name="Rombauts S."/>
            <person name="Salamov A."/>
            <person name="Von Dassow P."/>
            <person name="Badger J.H."/>
            <person name="Coutinho P.M."/>
            <person name="Demir E."/>
            <person name="Dubchak I."/>
            <person name="Gentemann C."/>
            <person name="Eikrem W."/>
            <person name="Gready J.E."/>
            <person name="John U."/>
            <person name="Lanier W."/>
            <person name="Lindquist E.A."/>
            <person name="Lucas S."/>
            <person name="Mayer K.F."/>
            <person name="Moreau H."/>
            <person name="Not F."/>
            <person name="Otillar R."/>
            <person name="Panaud O."/>
            <person name="Pangilinan J."/>
            <person name="Paulsen I."/>
            <person name="Piegu B."/>
            <person name="Poliakov A."/>
            <person name="Robbens S."/>
            <person name="Schmutz J."/>
            <person name="Toulza E."/>
            <person name="Wyss T."/>
            <person name="Zelensky A."/>
            <person name="Zhou K."/>
            <person name="Armbrust E.V."/>
            <person name="Bhattacharya D."/>
            <person name="Goodenough U.W."/>
            <person name="Van de Peer Y."/>
            <person name="Grigoriev I.V."/>
        </authorList>
    </citation>
    <scope>NUCLEOTIDE SEQUENCE [LARGE SCALE GENOMIC DNA]</scope>
    <source>
        <strain evidence="3">RCC299 / NOUM17</strain>
    </source>
</reference>
<feature type="region of interest" description="Disordered" evidence="1">
    <location>
        <begin position="193"/>
        <end position="213"/>
    </location>
</feature>
<dbReference type="EMBL" id="CP001324">
    <property type="protein sequence ID" value="ACO62080.1"/>
    <property type="molecule type" value="Genomic_DNA"/>
</dbReference>
<accession>C1E0X8</accession>
<dbReference type="KEGG" id="mis:MICPUN_56674"/>
<feature type="region of interest" description="Disordered" evidence="1">
    <location>
        <begin position="1"/>
        <end position="25"/>
    </location>
</feature>
<dbReference type="Proteomes" id="UP000002009">
    <property type="component" value="Chromosome 3"/>
</dbReference>
<evidence type="ECO:0000256" key="1">
    <source>
        <dbReference type="SAM" id="MobiDB-lite"/>
    </source>
</evidence>
<dbReference type="RefSeq" id="XP_002500822.1">
    <property type="nucleotide sequence ID" value="XM_002500776.1"/>
</dbReference>
<name>C1E0X8_MICCC</name>
<dbReference type="AlphaFoldDB" id="C1E0X8"/>
<proteinExistence type="predicted"/>
<keyword evidence="3" id="KW-1185">Reference proteome</keyword>
<dbReference type="GeneID" id="8241567"/>
<sequence>MAAAARVASSSGASSTSRPVPPRRRGRVAASAASTVATDAAQLAAGVVAGAALLSIAWPLLERELRPIRCARCRGMGWTVCTNCKGRGKTGCPPLMYATVERRAKMRRSTASDDADSEVPIDGSCDGVMIAGPPRSREDAPTCADPETEAAYAPGLVERLSYCRECGGKGRCGCDACNRTGIENNWLYGPAANGGWGARGQWRDPANPPPPPP</sequence>
<gene>
    <name evidence="2" type="ORF">MICPUN_56674</name>
</gene>
<protein>
    <submittedName>
        <fullName evidence="2">Uncharacterized protein</fullName>
    </submittedName>
</protein>